<name>A0A233REN4_9GAMM</name>
<dbReference type="FunFam" id="3.30.420.40:FF:000023">
    <property type="entry name" value="Guanosine-5'-triphosphate,3'-diphosphate pyrophosphatase"/>
    <property type="match status" value="1"/>
</dbReference>
<dbReference type="Gene3D" id="1.10.3210.10">
    <property type="entry name" value="Hypothetical protein af1432"/>
    <property type="match status" value="1"/>
</dbReference>
<dbReference type="PANTHER" id="PTHR30005">
    <property type="entry name" value="EXOPOLYPHOSPHATASE"/>
    <property type="match status" value="1"/>
</dbReference>
<gene>
    <name evidence="4" type="ORF">B6S08_10300</name>
</gene>
<dbReference type="CDD" id="cd24053">
    <property type="entry name" value="ASKHA_NBD_EcPPX-GppA-like"/>
    <property type="match status" value="1"/>
</dbReference>
<dbReference type="InterPro" id="IPR003695">
    <property type="entry name" value="Ppx_GppA_N"/>
</dbReference>
<reference evidence="4 5" key="1">
    <citation type="submission" date="2017-08" db="EMBL/GenBank/DDBJ databases">
        <title>A Genome Sequence of Oceanimonas doudoroffii ATCC 27123T.</title>
        <authorList>
            <person name="Brennan M.A."/>
            <person name="Maclea K.S."/>
            <person name="Mcclelland W.D."/>
            <person name="Trachtenberg A.M."/>
        </authorList>
    </citation>
    <scope>NUCLEOTIDE SEQUENCE [LARGE SCALE GENOMIC DNA]</scope>
    <source>
        <strain evidence="4 5">ATCC 27123</strain>
    </source>
</reference>
<dbReference type="SUPFAM" id="SSF109604">
    <property type="entry name" value="HD-domain/PDEase-like"/>
    <property type="match status" value="1"/>
</dbReference>
<dbReference type="EMBL" id="NBIM01000002">
    <property type="protein sequence ID" value="OXY81836.1"/>
    <property type="molecule type" value="Genomic_DNA"/>
</dbReference>
<dbReference type="GO" id="GO:0006798">
    <property type="term" value="P:polyphosphate catabolic process"/>
    <property type="evidence" value="ECO:0007669"/>
    <property type="project" value="TreeGrafter"/>
</dbReference>
<dbReference type="InterPro" id="IPR043129">
    <property type="entry name" value="ATPase_NBD"/>
</dbReference>
<dbReference type="SUPFAM" id="SSF53067">
    <property type="entry name" value="Actin-like ATPase domain"/>
    <property type="match status" value="2"/>
</dbReference>
<dbReference type="AlphaFoldDB" id="A0A233REN4"/>
<dbReference type="Pfam" id="PF21447">
    <property type="entry name" value="Ppx-GppA_III"/>
    <property type="match status" value="1"/>
</dbReference>
<protein>
    <submittedName>
        <fullName evidence="4">Exopolyphosphatase</fullName>
    </submittedName>
</protein>
<organism evidence="4 5">
    <name type="scientific">Oceanimonas doudoroffii</name>
    <dbReference type="NCBI Taxonomy" id="84158"/>
    <lineage>
        <taxon>Bacteria</taxon>
        <taxon>Pseudomonadati</taxon>
        <taxon>Pseudomonadota</taxon>
        <taxon>Gammaproteobacteria</taxon>
        <taxon>Aeromonadales</taxon>
        <taxon>Aeromonadaceae</taxon>
        <taxon>Oceanimonas</taxon>
    </lineage>
</organism>
<dbReference type="FunFam" id="3.30.420.150:FF:000001">
    <property type="entry name" value="Guanosine-5'-triphosphate,3'-diphosphate pyrophosphatase"/>
    <property type="match status" value="1"/>
</dbReference>
<dbReference type="InterPro" id="IPR050273">
    <property type="entry name" value="GppA/Ppx_hydrolase"/>
</dbReference>
<dbReference type="Gene3D" id="3.30.420.40">
    <property type="match status" value="1"/>
</dbReference>
<evidence type="ECO:0000313" key="5">
    <source>
        <dbReference type="Proteomes" id="UP000242757"/>
    </source>
</evidence>
<comment type="caution">
    <text evidence="4">The sequence shown here is derived from an EMBL/GenBank/DDBJ whole genome shotgun (WGS) entry which is preliminary data.</text>
</comment>
<dbReference type="Gene3D" id="3.30.420.150">
    <property type="entry name" value="Exopolyphosphatase. Domain 2"/>
    <property type="match status" value="1"/>
</dbReference>
<dbReference type="Pfam" id="PF02541">
    <property type="entry name" value="Ppx-GppA"/>
    <property type="match status" value="1"/>
</dbReference>
<evidence type="ECO:0000259" key="3">
    <source>
        <dbReference type="Pfam" id="PF21447"/>
    </source>
</evidence>
<feature type="domain" description="Ppx/GppA phosphatase N-terminal" evidence="2">
    <location>
        <begin position="19"/>
        <end position="298"/>
    </location>
</feature>
<dbReference type="PIRSF" id="PIRSF001267">
    <property type="entry name" value="Pyrophosphatase_GppA_Ppx"/>
    <property type="match status" value="1"/>
</dbReference>
<dbReference type="GO" id="GO:0004309">
    <property type="term" value="F:exopolyphosphatase activity"/>
    <property type="evidence" value="ECO:0007669"/>
    <property type="project" value="TreeGrafter"/>
</dbReference>
<dbReference type="RefSeq" id="WP_094200724.1">
    <property type="nucleotide sequence ID" value="NZ_NBIM01000002.1"/>
</dbReference>
<dbReference type="OrthoDB" id="9793035at2"/>
<feature type="domain" description="Ppx/GppA phosphatase C-terminal" evidence="3">
    <location>
        <begin position="308"/>
        <end position="480"/>
    </location>
</feature>
<keyword evidence="5" id="KW-1185">Reference proteome</keyword>
<accession>A0A233REN4</accession>
<dbReference type="InterPro" id="IPR030673">
    <property type="entry name" value="PyroPPase_GppA_Ppx"/>
</dbReference>
<sequence length="495" mass="55300">MTDQYVATMDLGSNSFHMVIARYHGDGLRIVDRLKQRVRLADGLDDGNRLSEDAMARGLDCLRLFGERLNGFHATRVRVAGTYTLREAVNAQEFVRRGQQVLGFPIDIVSGNEEARLIYQGVAHTQQTQGQVLVIDIGGGSTELVIGQDFDCRQVSSRSMGCVSFTRKYFADGVLSEARFQQAIEAAEYQLVPILGRYLALGWDQVLGSSGTIKTLLEMCTAATGEPVINLTGLKHIKQRLVQAGHIDQVDMAGLSEDRKPLIAAGLSILLGIYHSFNLDRMGFSDGALREGLLYSVFGRAKHHDIQLNTLQALAGEYDIDRQQADRVQDTARQLFVQVCDNWRLNANSGDLLGHAARLHEIGLHINFTGVHRHSAYIVGNTDLPGFTQEQQKALAALVRFHRKALKLSELEPLNYLPEQQLWRLVRLLRMAVALNRRRQDGVLPPLVLKPAAEDELRLHLPADWCAHNALLLTTLEREQAYQDRAGWKLTLVRT</sequence>
<dbReference type="Proteomes" id="UP000242757">
    <property type="component" value="Unassembled WGS sequence"/>
</dbReference>
<evidence type="ECO:0000256" key="1">
    <source>
        <dbReference type="ARBA" id="ARBA00022801"/>
    </source>
</evidence>
<keyword evidence="1" id="KW-0378">Hydrolase</keyword>
<evidence type="ECO:0000313" key="4">
    <source>
        <dbReference type="EMBL" id="OXY81836.1"/>
    </source>
</evidence>
<dbReference type="PANTHER" id="PTHR30005:SF14">
    <property type="entry name" value="EXOPOLYPHOSPHATASE"/>
    <property type="match status" value="1"/>
</dbReference>
<evidence type="ECO:0000259" key="2">
    <source>
        <dbReference type="Pfam" id="PF02541"/>
    </source>
</evidence>
<proteinExistence type="predicted"/>
<dbReference type="InterPro" id="IPR048950">
    <property type="entry name" value="Ppx_GppA_C"/>
</dbReference>